<dbReference type="InterPro" id="IPR036812">
    <property type="entry name" value="NAD(P)_OxRdtase_dom_sf"/>
</dbReference>
<accession>A0A917YM95</accession>
<dbReference type="PRINTS" id="PR00069">
    <property type="entry name" value="ALDKETRDTASE"/>
</dbReference>
<sequence length="330" mass="35478">MSQMLKREIGGTGIQASAVGLGTWAIGGWMWGGTDDAAAEDAIRAGLDAGITLIDTAPAYGLGHAEEVVGRAIDGRRDGVVLATKCGLVWHEQRGPYFFTQADLPVHRDLSGAAIRHEVELSLRRLRTDRIDLYITHWQDPSTPIAETVDTLKALQAEGKILAFAASNTSPADLNAYQQAGGIAAVQEEYSMLSRRIEESHLPVCRESGISVMGYSVLSLGLLSGRIPADRVFTGDDQRKNDPRFSVENRLRVEEVMKTVRPIAEGHGASPAQIVIAWTLAQPGLTFALCGARNPEQARENARAGELQLSDSEVAAITQAVAANLPMTRS</sequence>
<dbReference type="InterPro" id="IPR020471">
    <property type="entry name" value="AKR"/>
</dbReference>
<dbReference type="Gene3D" id="3.20.20.100">
    <property type="entry name" value="NADP-dependent oxidoreductase domain"/>
    <property type="match status" value="1"/>
</dbReference>
<dbReference type="PANTHER" id="PTHR43364">
    <property type="entry name" value="NADH-SPECIFIC METHYLGLYOXAL REDUCTASE-RELATED"/>
    <property type="match status" value="1"/>
</dbReference>
<dbReference type="GO" id="GO:0005829">
    <property type="term" value="C:cytosol"/>
    <property type="evidence" value="ECO:0007669"/>
    <property type="project" value="TreeGrafter"/>
</dbReference>
<organism evidence="3 4">
    <name type="scientific">Gemmobacter aquaticus</name>
    <dbReference type="NCBI Taxonomy" id="490185"/>
    <lineage>
        <taxon>Bacteria</taxon>
        <taxon>Pseudomonadati</taxon>
        <taxon>Pseudomonadota</taxon>
        <taxon>Alphaproteobacteria</taxon>
        <taxon>Rhodobacterales</taxon>
        <taxon>Paracoccaceae</taxon>
        <taxon>Gemmobacter</taxon>
    </lineage>
</organism>
<evidence type="ECO:0000313" key="3">
    <source>
        <dbReference type="EMBL" id="GGO32176.1"/>
    </source>
</evidence>
<keyword evidence="1" id="KW-0560">Oxidoreductase</keyword>
<dbReference type="OrthoDB" id="9803483at2"/>
<dbReference type="PANTHER" id="PTHR43364:SF4">
    <property type="entry name" value="NAD(P)-LINKED OXIDOREDUCTASE SUPERFAMILY PROTEIN"/>
    <property type="match status" value="1"/>
</dbReference>
<proteinExistence type="predicted"/>
<feature type="domain" description="NADP-dependent oxidoreductase" evidence="2">
    <location>
        <begin position="19"/>
        <end position="320"/>
    </location>
</feature>
<dbReference type="RefSeq" id="WP_146286282.1">
    <property type="nucleotide sequence ID" value="NZ_BMLP01000002.1"/>
</dbReference>
<evidence type="ECO:0000259" key="2">
    <source>
        <dbReference type="Pfam" id="PF00248"/>
    </source>
</evidence>
<name>A0A917YM95_9RHOB</name>
<evidence type="ECO:0000313" key="4">
    <source>
        <dbReference type="Proteomes" id="UP000598196"/>
    </source>
</evidence>
<dbReference type="GO" id="GO:0016491">
    <property type="term" value="F:oxidoreductase activity"/>
    <property type="evidence" value="ECO:0007669"/>
    <property type="project" value="UniProtKB-KW"/>
</dbReference>
<comment type="caution">
    <text evidence="3">The sequence shown here is derived from an EMBL/GenBank/DDBJ whole genome shotgun (WGS) entry which is preliminary data.</text>
</comment>
<dbReference type="InterPro" id="IPR050523">
    <property type="entry name" value="AKR_Detox_Biosynth"/>
</dbReference>
<dbReference type="AlphaFoldDB" id="A0A917YM95"/>
<keyword evidence="4" id="KW-1185">Reference proteome</keyword>
<dbReference type="Pfam" id="PF00248">
    <property type="entry name" value="Aldo_ket_red"/>
    <property type="match status" value="1"/>
</dbReference>
<evidence type="ECO:0000256" key="1">
    <source>
        <dbReference type="ARBA" id="ARBA00023002"/>
    </source>
</evidence>
<dbReference type="SUPFAM" id="SSF51430">
    <property type="entry name" value="NAD(P)-linked oxidoreductase"/>
    <property type="match status" value="1"/>
</dbReference>
<gene>
    <name evidence="3" type="ORF">GCM10010991_19270</name>
</gene>
<dbReference type="EMBL" id="BMLP01000002">
    <property type="protein sequence ID" value="GGO32176.1"/>
    <property type="molecule type" value="Genomic_DNA"/>
</dbReference>
<protein>
    <submittedName>
        <fullName evidence="3">Aldo/keto reductase</fullName>
    </submittedName>
</protein>
<dbReference type="InterPro" id="IPR023210">
    <property type="entry name" value="NADP_OxRdtase_dom"/>
</dbReference>
<reference evidence="3 4" key="1">
    <citation type="journal article" date="2014" name="Int. J. Syst. Evol. Microbiol.">
        <title>Complete genome sequence of Corynebacterium casei LMG S-19264T (=DSM 44701T), isolated from a smear-ripened cheese.</title>
        <authorList>
            <consortium name="US DOE Joint Genome Institute (JGI-PGF)"/>
            <person name="Walter F."/>
            <person name="Albersmeier A."/>
            <person name="Kalinowski J."/>
            <person name="Ruckert C."/>
        </authorList>
    </citation>
    <scope>NUCLEOTIDE SEQUENCE [LARGE SCALE GENOMIC DNA]</scope>
    <source>
        <strain evidence="3 4">CGMCC 1.7029</strain>
    </source>
</reference>
<dbReference type="Proteomes" id="UP000598196">
    <property type="component" value="Unassembled WGS sequence"/>
</dbReference>